<evidence type="ECO:0000313" key="3">
    <source>
        <dbReference type="Proteomes" id="UP000244722"/>
    </source>
</evidence>
<dbReference type="Pfam" id="PF08240">
    <property type="entry name" value="ADH_N"/>
    <property type="match status" value="1"/>
</dbReference>
<dbReference type="AlphaFoldDB" id="A0A2T6ZKK2"/>
<proteinExistence type="predicted"/>
<dbReference type="Pfam" id="PF00107">
    <property type="entry name" value="ADH_zinc_N"/>
    <property type="match status" value="1"/>
</dbReference>
<protein>
    <recommendedName>
        <fullName evidence="1">Enoyl reductase (ER) domain-containing protein</fullName>
    </recommendedName>
</protein>
<dbReference type="InterPro" id="IPR013154">
    <property type="entry name" value="ADH-like_N"/>
</dbReference>
<feature type="domain" description="Enoyl reductase (ER)" evidence="1">
    <location>
        <begin position="11"/>
        <end position="347"/>
    </location>
</feature>
<dbReference type="Proteomes" id="UP000244722">
    <property type="component" value="Unassembled WGS sequence"/>
</dbReference>
<gene>
    <name evidence="2" type="ORF">B9Z19DRAFT_1029616</name>
</gene>
<name>A0A2T6ZKK2_TUBBO</name>
<dbReference type="Gene3D" id="3.90.180.10">
    <property type="entry name" value="Medium-chain alcohol dehydrogenases, catalytic domain"/>
    <property type="match status" value="1"/>
</dbReference>
<dbReference type="PANTHER" id="PTHR45033">
    <property type="match status" value="1"/>
</dbReference>
<evidence type="ECO:0000313" key="2">
    <source>
        <dbReference type="EMBL" id="PUU76029.1"/>
    </source>
</evidence>
<dbReference type="STRING" id="42251.A0A2T6ZKK2"/>
<dbReference type="Gene3D" id="3.40.50.720">
    <property type="entry name" value="NAD(P)-binding Rossmann-like Domain"/>
    <property type="match status" value="1"/>
</dbReference>
<organism evidence="2 3">
    <name type="scientific">Tuber borchii</name>
    <name type="common">White truffle</name>
    <dbReference type="NCBI Taxonomy" id="42251"/>
    <lineage>
        <taxon>Eukaryota</taxon>
        <taxon>Fungi</taxon>
        <taxon>Dikarya</taxon>
        <taxon>Ascomycota</taxon>
        <taxon>Pezizomycotina</taxon>
        <taxon>Pezizomycetes</taxon>
        <taxon>Pezizales</taxon>
        <taxon>Tuberaceae</taxon>
        <taxon>Tuber</taxon>
    </lineage>
</organism>
<reference evidence="2 3" key="1">
    <citation type="submission" date="2017-04" db="EMBL/GenBank/DDBJ databases">
        <title>Draft genome sequence of Tuber borchii Vittad., a whitish edible truffle.</title>
        <authorList>
            <consortium name="DOE Joint Genome Institute"/>
            <person name="Murat C."/>
            <person name="Kuo A."/>
            <person name="Barry K.W."/>
            <person name="Clum A."/>
            <person name="Dockter R.B."/>
            <person name="Fauchery L."/>
            <person name="Iotti M."/>
            <person name="Kohler A."/>
            <person name="Labutti K."/>
            <person name="Lindquist E.A."/>
            <person name="Lipzen A."/>
            <person name="Ohm R.A."/>
            <person name="Wang M."/>
            <person name="Grigoriev I.V."/>
            <person name="Zambonelli A."/>
            <person name="Martin F.M."/>
        </authorList>
    </citation>
    <scope>NUCLEOTIDE SEQUENCE [LARGE SCALE GENOMIC DNA]</scope>
    <source>
        <strain evidence="2 3">Tbo3840</strain>
    </source>
</reference>
<dbReference type="CDD" id="cd05188">
    <property type="entry name" value="MDR"/>
    <property type="match status" value="1"/>
</dbReference>
<accession>A0A2T6ZKK2</accession>
<dbReference type="InterPro" id="IPR013149">
    <property type="entry name" value="ADH-like_C"/>
</dbReference>
<dbReference type="InterPro" id="IPR036291">
    <property type="entry name" value="NAD(P)-bd_dom_sf"/>
</dbReference>
<dbReference type="SUPFAM" id="SSF51735">
    <property type="entry name" value="NAD(P)-binding Rossmann-fold domains"/>
    <property type="match status" value="1"/>
</dbReference>
<dbReference type="InterPro" id="IPR011032">
    <property type="entry name" value="GroES-like_sf"/>
</dbReference>
<dbReference type="OrthoDB" id="449487at2759"/>
<dbReference type="FunFam" id="3.40.50.720:FF:000481">
    <property type="entry name" value="Alcohol dehydrogenase, variant"/>
    <property type="match status" value="1"/>
</dbReference>
<dbReference type="EMBL" id="NESQ01000206">
    <property type="protein sequence ID" value="PUU76029.1"/>
    <property type="molecule type" value="Genomic_DNA"/>
</dbReference>
<comment type="caution">
    <text evidence="2">The sequence shown here is derived from an EMBL/GenBank/DDBJ whole genome shotgun (WGS) entry which is preliminary data.</text>
</comment>
<dbReference type="GO" id="GO:0016491">
    <property type="term" value="F:oxidoreductase activity"/>
    <property type="evidence" value="ECO:0007669"/>
    <property type="project" value="InterPro"/>
</dbReference>
<keyword evidence="3" id="KW-1185">Reference proteome</keyword>
<dbReference type="SUPFAM" id="SSF50129">
    <property type="entry name" value="GroES-like"/>
    <property type="match status" value="1"/>
</dbReference>
<dbReference type="SMART" id="SM00829">
    <property type="entry name" value="PKS_ER"/>
    <property type="match status" value="1"/>
</dbReference>
<dbReference type="InterPro" id="IPR020843">
    <property type="entry name" value="ER"/>
</dbReference>
<evidence type="ECO:0000259" key="1">
    <source>
        <dbReference type="SMART" id="SM00829"/>
    </source>
</evidence>
<sequence>MKAIGIRQIPGKPGQVYYPLEYITLPPPAPKSSELVVKILAAGLNHRDHFIREHLYPGIAFSVPLLTDGVGVVVSAGKPNSQWVGKRVVLAPGRGWETSPDGPETLPYAILGGTKHAPQGTLGEVIVVPESEVEEAPAHLSLDEAAGLPLCGLTAYRAVFTKGNVKAGDNVLITGIGGGVALAALSFCVAVGANVWVTSGSPEKLEAAKKLGARGGVSYKKAGWEKELKAMLPLPAERSWLDVVIDGAGDDICARTVPILRAGGKIVSYGMTLAPKTPFTMSAVFKNVEIRGTTLGSRKEFREMVELVRKHRLGVVVSKVVEGLTIEACEEVFEIMKKGKQFGKLIVRIADEERETVPSKL</sequence>
<dbReference type="PANTHER" id="PTHR45033:SF3">
    <property type="entry name" value="DEHYDROGENASE, PUTATIVE (AFU_ORTHOLOGUE AFUA_2G13270)-RELATED"/>
    <property type="match status" value="1"/>
</dbReference>
<dbReference type="InterPro" id="IPR052711">
    <property type="entry name" value="Zinc_ADH-like"/>
</dbReference>